<dbReference type="Proteomes" id="UP000188929">
    <property type="component" value="Unassembled WGS sequence"/>
</dbReference>
<evidence type="ECO:0000259" key="1">
    <source>
        <dbReference type="Pfam" id="PF25021"/>
    </source>
</evidence>
<organism evidence="2 3">
    <name type="scientific">Pseudofrankia asymbiotica</name>
    <dbReference type="NCBI Taxonomy" id="1834516"/>
    <lineage>
        <taxon>Bacteria</taxon>
        <taxon>Bacillati</taxon>
        <taxon>Actinomycetota</taxon>
        <taxon>Actinomycetes</taxon>
        <taxon>Frankiales</taxon>
        <taxon>Frankiaceae</taxon>
        <taxon>Pseudofrankia</taxon>
    </lineage>
</organism>
<dbReference type="EMBL" id="MOMC01000032">
    <property type="protein sequence ID" value="ONH29487.1"/>
    <property type="molecule type" value="Genomic_DNA"/>
</dbReference>
<reference evidence="3" key="1">
    <citation type="submission" date="2016-10" db="EMBL/GenBank/DDBJ databases">
        <title>Frankia sp. NRRL B-16386 Genome sequencing.</title>
        <authorList>
            <person name="Ghodhbane-Gtari F."/>
            <person name="Swanson E."/>
            <person name="Gueddou A."/>
            <person name="Hezbri K."/>
            <person name="Ktari K."/>
            <person name="Nouioui I."/>
            <person name="Morris K."/>
            <person name="Simpson S."/>
            <person name="Abebe-Akele F."/>
            <person name="Thomas K."/>
            <person name="Gtari M."/>
            <person name="Tisa L.S."/>
        </authorList>
    </citation>
    <scope>NUCLEOTIDE SEQUENCE [LARGE SCALE GENOMIC DNA]</scope>
    <source>
        <strain evidence="3">NRRL B-16386</strain>
    </source>
</reference>
<dbReference type="InterPro" id="IPR056822">
    <property type="entry name" value="TEN_NHL"/>
</dbReference>
<name>A0A1V2IA23_9ACTN</name>
<dbReference type="Pfam" id="PF25021">
    <property type="entry name" value="TEN_NHL"/>
    <property type="match status" value="1"/>
</dbReference>
<comment type="caution">
    <text evidence="2">The sequence shown here is derived from an EMBL/GenBank/DDBJ whole genome shotgun (WGS) entry which is preliminary data.</text>
</comment>
<proteinExistence type="predicted"/>
<dbReference type="OrthoDB" id="3203076at2"/>
<dbReference type="RefSeq" id="WP_076818003.1">
    <property type="nucleotide sequence ID" value="NZ_MOMC01000032.1"/>
</dbReference>
<sequence length="94" mass="9560">MRSCPWLTVSIHTVSPDHANVRKVGPDGIIRTIAGTGHEGADGDGGPALAATFLMPRAVAADVTGAVYVVDGGNRQVRRVAPDGTIDTIARAGG</sequence>
<feature type="domain" description="Teneurin NHL" evidence="1">
    <location>
        <begin position="39"/>
        <end position="90"/>
    </location>
</feature>
<accession>A0A1V2IA23</accession>
<gene>
    <name evidence="2" type="ORF">BL253_16575</name>
</gene>
<evidence type="ECO:0000313" key="3">
    <source>
        <dbReference type="Proteomes" id="UP000188929"/>
    </source>
</evidence>
<dbReference type="SUPFAM" id="SSF101898">
    <property type="entry name" value="NHL repeat"/>
    <property type="match status" value="1"/>
</dbReference>
<evidence type="ECO:0000313" key="2">
    <source>
        <dbReference type="EMBL" id="ONH29487.1"/>
    </source>
</evidence>
<keyword evidence="3" id="KW-1185">Reference proteome</keyword>
<dbReference type="InterPro" id="IPR011042">
    <property type="entry name" value="6-blade_b-propeller_TolB-like"/>
</dbReference>
<protein>
    <recommendedName>
        <fullName evidence="1">Teneurin NHL domain-containing protein</fullName>
    </recommendedName>
</protein>
<dbReference type="Gene3D" id="2.120.10.30">
    <property type="entry name" value="TolB, C-terminal domain"/>
    <property type="match status" value="1"/>
</dbReference>
<dbReference type="AlphaFoldDB" id="A0A1V2IA23"/>